<feature type="compositionally biased region" description="Low complexity" evidence="1">
    <location>
        <begin position="96"/>
        <end position="121"/>
    </location>
</feature>
<feature type="compositionally biased region" description="Polar residues" evidence="1">
    <location>
        <begin position="237"/>
        <end position="250"/>
    </location>
</feature>
<feature type="region of interest" description="Disordered" evidence="1">
    <location>
        <begin position="1098"/>
        <end position="1117"/>
    </location>
</feature>
<feature type="compositionally biased region" description="Basic and acidic residues" evidence="1">
    <location>
        <begin position="495"/>
        <end position="541"/>
    </location>
</feature>
<feature type="compositionally biased region" description="Polar residues" evidence="1">
    <location>
        <begin position="618"/>
        <end position="634"/>
    </location>
</feature>
<feature type="compositionally biased region" description="Polar residues" evidence="1">
    <location>
        <begin position="328"/>
        <end position="361"/>
    </location>
</feature>
<name>A0A1B9G4A1_9TREE</name>
<dbReference type="InterPro" id="IPR013951">
    <property type="entry name" value="Rxt3"/>
</dbReference>
<feature type="compositionally biased region" description="Low complexity" evidence="1">
    <location>
        <begin position="423"/>
        <end position="459"/>
    </location>
</feature>
<feature type="compositionally biased region" description="Polar residues" evidence="1">
    <location>
        <begin position="790"/>
        <end position="801"/>
    </location>
</feature>
<reference evidence="2" key="1">
    <citation type="submission" date="2013-07" db="EMBL/GenBank/DDBJ databases">
        <title>The Genome Sequence of Cryptococcus bestiolae CBS10118.</title>
        <authorList>
            <consortium name="The Broad Institute Genome Sequencing Platform"/>
            <person name="Cuomo C."/>
            <person name="Litvintseva A."/>
            <person name="Chen Y."/>
            <person name="Heitman J."/>
            <person name="Sun S."/>
            <person name="Springer D."/>
            <person name="Dromer F."/>
            <person name="Young S.K."/>
            <person name="Zeng Q."/>
            <person name="Gargeya S."/>
            <person name="Fitzgerald M."/>
            <person name="Abouelleil A."/>
            <person name="Alvarado L."/>
            <person name="Berlin A.M."/>
            <person name="Chapman S.B."/>
            <person name="Dewar J."/>
            <person name="Goldberg J."/>
            <person name="Griggs A."/>
            <person name="Gujja S."/>
            <person name="Hansen M."/>
            <person name="Howarth C."/>
            <person name="Imamovic A."/>
            <person name="Larimer J."/>
            <person name="McCowan C."/>
            <person name="Murphy C."/>
            <person name="Pearson M."/>
            <person name="Priest M."/>
            <person name="Roberts A."/>
            <person name="Saif S."/>
            <person name="Shea T."/>
            <person name="Sykes S."/>
            <person name="Wortman J."/>
            <person name="Nusbaum C."/>
            <person name="Birren B."/>
        </authorList>
    </citation>
    <scope>NUCLEOTIDE SEQUENCE [LARGE SCALE GENOMIC DNA]</scope>
    <source>
        <strain evidence="2">CBS 10118</strain>
    </source>
</reference>
<gene>
    <name evidence="2" type="ORF">I302_03552</name>
    <name evidence="3" type="ORF">I302_100177</name>
</gene>
<dbReference type="KEGG" id="kbi:30207951"/>
<feature type="compositionally biased region" description="Low complexity" evidence="1">
    <location>
        <begin position="152"/>
        <end position="167"/>
    </location>
</feature>
<dbReference type="EMBL" id="KI894020">
    <property type="protein sequence ID" value="OCF25877.1"/>
    <property type="molecule type" value="Genomic_DNA"/>
</dbReference>
<feature type="compositionally biased region" description="Basic and acidic residues" evidence="1">
    <location>
        <begin position="685"/>
        <end position="694"/>
    </location>
</feature>
<sequence>MPSSFLPPISTSNSPTSSMLPFGKPPSSSNPPRPTSANGSATTSPNVPTSQLGSASRNGTPVTTPGGGSGNGLRPSYEFLTDAQRRERERARDIQSKPPYSSSYSTSLPRPSDTPSTASSHLPHHHHHHHHSAGTGSNPPSANSTPREERQSPFASTSTPGASSAPPTRKPDLMGPGFGSGLGRLGAGYGLFGAGPYIRDQEQKEKERQALIAREREREREREKERERERSTRPHSIETSPTHRNATPANPYSRPSLPPSPTTARTLAAPNSANSAGKPSISPQIPPASATSATGSTPRPNLPLPSFGSLGTRSLPSPFERDARERSTSTSIAATPNAPSGPESATSASGHRRTPSGSSARGNEPLPVGPKSPVKTTSQTAASARSLYGAPPSLNEAARSREGQRSPVSRIQTTALPRDRDATISPTTATSAPPSKNAPPSNSTASSSQSTRAPFPSYSGFGGPGYPGSFGGFGLGGFGGYGAFGPRWADREREREMLEKREEGRKRSQKEAAEARAKAEKEKEDRFADWVKERERERERISGAAAGPGNAPGNATSTAYGVEAFQPPRSNSTTTTTAQQRPSEPNWRQTPATTNEKPSLTRHIEVIHQPEPRDSTAPAPSTTGEGSSVIQQVAPSREPRPYGYKAEPREYQYTPRDKRPRMDAAVEEAQNAHRRTSNAKASKRRKEEEKKADINHNVSTGVPPKEKNWSSLTNPVRQWPEVGSSQVEQWLKSVPDLNKVISNQVYTGSEWTLAKSGECTADNEGGLIIVRIGGGFLGEDWKVRGENGWDESSSAPPTGSGSELGDGRRKIWGTDVYTDDSDLGLILVHAGWLRWSNPAQGINGEQRKGKNPRDQDIINVTVRLVPRLIRYTATERNGVRTRGWGNGHDGSSIVVERAERIAVDKRYLKTRKRKSVISEWARQRQLVSPLAAISTEGGDVQIEDASLAVEDGVNDSIMFCTRVPGVKSGDTESIGFVYTPEAFDDWLKSPLETADRTLWSHTLVFQTTDEAKEYKLSLSSTSSIDNPLFDLLKPSTTEDGEVVLERSFDDIHLLKEGIAVRLQGNRGLLIKPKIWNWAALAQPELRDGWKEEFELRLKEQDEGEKEGEGVKDEMMVE</sequence>
<dbReference type="GeneID" id="30207951"/>
<dbReference type="RefSeq" id="XP_019046947.1">
    <property type="nucleotide sequence ID" value="XM_019190199.1"/>
</dbReference>
<organism evidence="2">
    <name type="scientific">Kwoniella bestiolae CBS 10118</name>
    <dbReference type="NCBI Taxonomy" id="1296100"/>
    <lineage>
        <taxon>Eukaryota</taxon>
        <taxon>Fungi</taxon>
        <taxon>Dikarya</taxon>
        <taxon>Basidiomycota</taxon>
        <taxon>Agaricomycotina</taxon>
        <taxon>Tremellomycetes</taxon>
        <taxon>Tremellales</taxon>
        <taxon>Cryptococcaceae</taxon>
        <taxon>Kwoniella</taxon>
    </lineage>
</organism>
<feature type="region of interest" description="Disordered" evidence="1">
    <location>
        <begin position="1"/>
        <end position="472"/>
    </location>
</feature>
<evidence type="ECO:0000256" key="1">
    <source>
        <dbReference type="SAM" id="MobiDB-lite"/>
    </source>
</evidence>
<reference evidence="3" key="4">
    <citation type="submission" date="2024-02" db="EMBL/GenBank/DDBJ databases">
        <title>Comparative genomics of Cryptococcus and Kwoniella reveals pathogenesis evolution and contrasting modes of karyotype evolution via chromosome fusion or intercentromeric recombination.</title>
        <authorList>
            <person name="Coelho M.A."/>
            <person name="David-Palma M."/>
            <person name="Shea T."/>
            <person name="Bowers K."/>
            <person name="McGinley-Smith S."/>
            <person name="Mohammad A.W."/>
            <person name="Gnirke A."/>
            <person name="Yurkov A.M."/>
            <person name="Nowrousian M."/>
            <person name="Sun S."/>
            <person name="Cuomo C.A."/>
            <person name="Heitman J."/>
        </authorList>
    </citation>
    <scope>NUCLEOTIDE SEQUENCE</scope>
    <source>
        <strain evidence="3">CBS 10118</strain>
    </source>
</reference>
<feature type="compositionally biased region" description="Basic residues" evidence="1">
    <location>
        <begin position="672"/>
        <end position="684"/>
    </location>
</feature>
<feature type="compositionally biased region" description="Basic and acidic residues" evidence="1">
    <location>
        <begin position="646"/>
        <end position="664"/>
    </location>
</feature>
<proteinExistence type="predicted"/>
<dbReference type="AlphaFoldDB" id="A0A1B9G4A1"/>
<feature type="compositionally biased region" description="Gly residues" evidence="1">
    <location>
        <begin position="176"/>
        <end position="193"/>
    </location>
</feature>
<evidence type="ECO:0000313" key="3">
    <source>
        <dbReference type="EMBL" id="WVW78225.1"/>
    </source>
</evidence>
<reference evidence="2" key="3">
    <citation type="submission" date="2014-01" db="EMBL/GenBank/DDBJ databases">
        <title>Evolution of pathogenesis and genome organization in the Tremellales.</title>
        <authorList>
            <person name="Cuomo C."/>
            <person name="Litvintseva A."/>
            <person name="Heitman J."/>
            <person name="Chen Y."/>
            <person name="Sun S."/>
            <person name="Springer D."/>
            <person name="Dromer F."/>
            <person name="Young S."/>
            <person name="Zeng Q."/>
            <person name="Chapman S."/>
            <person name="Gujja S."/>
            <person name="Saif S."/>
            <person name="Birren B."/>
        </authorList>
    </citation>
    <scope>NUCLEOTIDE SEQUENCE</scope>
    <source>
        <strain evidence="2">CBS 10118</strain>
    </source>
</reference>
<feature type="compositionally biased region" description="Low complexity" evidence="1">
    <location>
        <begin position="7"/>
        <end position="18"/>
    </location>
</feature>
<dbReference type="Proteomes" id="UP000092730">
    <property type="component" value="Chromosome 1"/>
</dbReference>
<dbReference type="VEuPathDB" id="FungiDB:I302_03552"/>
<feature type="compositionally biased region" description="Polar residues" evidence="1">
    <location>
        <begin position="37"/>
        <end position="57"/>
    </location>
</feature>
<feature type="compositionally biased region" description="Polar residues" evidence="1">
    <location>
        <begin position="568"/>
        <end position="598"/>
    </location>
</feature>
<dbReference type="OrthoDB" id="3596986at2759"/>
<feature type="compositionally biased region" description="Gly residues" evidence="1">
    <location>
        <begin position="460"/>
        <end position="472"/>
    </location>
</feature>
<dbReference type="Pfam" id="PF08642">
    <property type="entry name" value="Rxt3"/>
    <property type="match status" value="1"/>
</dbReference>
<dbReference type="STRING" id="1296100.A0A1B9G4A1"/>
<feature type="compositionally biased region" description="Basic and acidic residues" evidence="1">
    <location>
        <begin position="199"/>
        <end position="236"/>
    </location>
</feature>
<evidence type="ECO:0000313" key="2">
    <source>
        <dbReference type="EMBL" id="OCF25877.1"/>
    </source>
</evidence>
<feature type="compositionally biased region" description="Polar residues" evidence="1">
    <location>
        <begin position="374"/>
        <end position="383"/>
    </location>
</feature>
<feature type="compositionally biased region" description="Basic residues" evidence="1">
    <location>
        <begin position="122"/>
        <end position="132"/>
    </location>
</feature>
<feature type="compositionally biased region" description="Low complexity" evidence="1">
    <location>
        <begin position="279"/>
        <end position="294"/>
    </location>
</feature>
<dbReference type="Gene3D" id="2.170.130.20">
    <property type="entry name" value="LCCL-like domain"/>
    <property type="match status" value="1"/>
</dbReference>
<accession>A0A1B9G4A1</accession>
<evidence type="ECO:0000313" key="4">
    <source>
        <dbReference type="Proteomes" id="UP000092730"/>
    </source>
</evidence>
<keyword evidence="4" id="KW-1185">Reference proteome</keyword>
<dbReference type="InterPro" id="IPR036609">
    <property type="entry name" value="LCCL_sf"/>
</dbReference>
<feature type="compositionally biased region" description="Low complexity" evidence="1">
    <location>
        <begin position="543"/>
        <end position="555"/>
    </location>
</feature>
<dbReference type="EMBL" id="CP144541">
    <property type="protein sequence ID" value="WVW78225.1"/>
    <property type="molecule type" value="Genomic_DNA"/>
</dbReference>
<feature type="region of interest" description="Disordered" evidence="1">
    <location>
        <begin position="786"/>
        <end position="807"/>
    </location>
</feature>
<feature type="compositionally biased region" description="Polar residues" evidence="1">
    <location>
        <begin position="406"/>
        <end position="415"/>
    </location>
</feature>
<feature type="compositionally biased region" description="Basic and acidic residues" evidence="1">
    <location>
        <begin position="602"/>
        <end position="614"/>
    </location>
</feature>
<protein>
    <submittedName>
        <fullName evidence="2">Uncharacterized protein</fullName>
    </submittedName>
</protein>
<feature type="region of interest" description="Disordered" evidence="1">
    <location>
        <begin position="495"/>
        <end position="712"/>
    </location>
</feature>
<feature type="compositionally biased region" description="Basic and acidic residues" evidence="1">
    <location>
        <begin position="83"/>
        <end position="95"/>
    </location>
</feature>
<reference evidence="3" key="2">
    <citation type="submission" date="2013-07" db="EMBL/GenBank/DDBJ databases">
        <authorList>
            <consortium name="The Broad Institute Genome Sequencing Platform"/>
            <person name="Cuomo C."/>
            <person name="Litvintseva A."/>
            <person name="Chen Y."/>
            <person name="Heitman J."/>
            <person name="Sun S."/>
            <person name="Springer D."/>
            <person name="Dromer F."/>
            <person name="Young S.K."/>
            <person name="Zeng Q."/>
            <person name="Gargeya S."/>
            <person name="Fitzgerald M."/>
            <person name="Abouelleil A."/>
            <person name="Alvarado L."/>
            <person name="Berlin A.M."/>
            <person name="Chapman S.B."/>
            <person name="Dewar J."/>
            <person name="Goldberg J."/>
            <person name="Griggs A."/>
            <person name="Gujja S."/>
            <person name="Hansen M."/>
            <person name="Howarth C."/>
            <person name="Imamovic A."/>
            <person name="Larimer J."/>
            <person name="McCowan C."/>
            <person name="Murphy C."/>
            <person name="Pearson M."/>
            <person name="Priest M."/>
            <person name="Roberts A."/>
            <person name="Saif S."/>
            <person name="Shea T."/>
            <person name="Sykes S."/>
            <person name="Wortman J."/>
            <person name="Nusbaum C."/>
            <person name="Birren B."/>
        </authorList>
    </citation>
    <scope>NUCLEOTIDE SEQUENCE</scope>
    <source>
        <strain evidence="3">CBS 10118</strain>
    </source>
</reference>
<feature type="compositionally biased region" description="Polar residues" evidence="1">
    <location>
        <begin position="262"/>
        <end position="277"/>
    </location>
</feature>